<organism evidence="3 4">
    <name type="scientific">Basidiobolus ranarum</name>
    <dbReference type="NCBI Taxonomy" id="34480"/>
    <lineage>
        <taxon>Eukaryota</taxon>
        <taxon>Fungi</taxon>
        <taxon>Fungi incertae sedis</taxon>
        <taxon>Zoopagomycota</taxon>
        <taxon>Entomophthoromycotina</taxon>
        <taxon>Basidiobolomycetes</taxon>
        <taxon>Basidiobolales</taxon>
        <taxon>Basidiobolaceae</taxon>
        <taxon>Basidiobolus</taxon>
    </lineage>
</organism>
<reference evidence="3 4" key="1">
    <citation type="submission" date="2023-04" db="EMBL/GenBank/DDBJ databases">
        <title>Genome of Basidiobolus ranarum AG-B5.</title>
        <authorList>
            <person name="Stajich J.E."/>
            <person name="Carter-House D."/>
            <person name="Gryganskyi A."/>
        </authorList>
    </citation>
    <scope>NUCLEOTIDE SEQUENCE [LARGE SCALE GENOMIC DNA]</scope>
    <source>
        <strain evidence="3 4">AG-B5</strain>
    </source>
</reference>
<feature type="region of interest" description="Disordered" evidence="1">
    <location>
        <begin position="168"/>
        <end position="208"/>
    </location>
</feature>
<keyword evidence="4" id="KW-1185">Reference proteome</keyword>
<dbReference type="InterPro" id="IPR035445">
    <property type="entry name" value="GYF-like_dom_sf"/>
</dbReference>
<dbReference type="InterPro" id="IPR051640">
    <property type="entry name" value="GRB10-interact_GYF"/>
</dbReference>
<dbReference type="Gene3D" id="3.30.1490.40">
    <property type="match status" value="1"/>
</dbReference>
<dbReference type="SMART" id="SM00444">
    <property type="entry name" value="GYF"/>
    <property type="match status" value="1"/>
</dbReference>
<dbReference type="PANTHER" id="PTHR14445:SF36">
    <property type="entry name" value="FI03272P-RELATED"/>
    <property type="match status" value="1"/>
</dbReference>
<dbReference type="EMBL" id="JASJQH010000219">
    <property type="protein sequence ID" value="KAK9765847.1"/>
    <property type="molecule type" value="Genomic_DNA"/>
</dbReference>
<accession>A0ABR2WWI0</accession>
<name>A0ABR2WWI0_9FUNG</name>
<gene>
    <name evidence="3" type="primary">SMY2_1</name>
    <name evidence="3" type="ORF">K7432_005515</name>
</gene>
<dbReference type="PROSITE" id="PS50829">
    <property type="entry name" value="GYF"/>
    <property type="match status" value="1"/>
</dbReference>
<feature type="region of interest" description="Disordered" evidence="1">
    <location>
        <begin position="15"/>
        <end position="59"/>
    </location>
</feature>
<feature type="compositionally biased region" description="Gly residues" evidence="1">
    <location>
        <begin position="183"/>
        <end position="195"/>
    </location>
</feature>
<dbReference type="Proteomes" id="UP001479436">
    <property type="component" value="Unassembled WGS sequence"/>
</dbReference>
<evidence type="ECO:0000256" key="1">
    <source>
        <dbReference type="SAM" id="MobiDB-lite"/>
    </source>
</evidence>
<evidence type="ECO:0000259" key="2">
    <source>
        <dbReference type="PROSITE" id="PS50829"/>
    </source>
</evidence>
<sequence>MSSNTMNFGPEWMRRLSKSNAPGSADLTTRASTNNSPVPINPSVVTSTPGGGNSSNANTTFSYSSVAANSRTNSRRNTLTQLEGLEDELKTPVNDVHFVDQLNPFKYSKEFMLSLYKPVGLPLDFEKHEYVTSDDCLPPMASIELTDQEKKLLSGSVNSDLTRRIVHQSASSGHTRGERGSHRGGVSGMGRGRGGSSHNKDSFRDEEKLDQGRFSKSIMLRENPLGSNLDEAMWSNVTRHAVGTFDSDGVFRFGGENVGDALESLEALQISDDQFEQEQSALLKETLFRNSDQEASNISHQEAQQHSQRLNRAILSLGGNSGDDGASNQRPINIVEALSKKPDNERSLRDAFAFGGHGGASPSQSPPDNMRIPEGRYAAGHPSMHDYHEIVPPHLLRWLYKDPSGNIQGPFSPEDMHEWFEGGFFTPSLLVRREDEQMFEPLGILIQRVGDDTKPFLVAAYKQIRFQPRRKFYSFLPYL</sequence>
<feature type="domain" description="GYF" evidence="2">
    <location>
        <begin position="395"/>
        <end position="443"/>
    </location>
</feature>
<feature type="compositionally biased region" description="Basic and acidic residues" evidence="1">
    <location>
        <begin position="198"/>
        <end position="208"/>
    </location>
</feature>
<comment type="caution">
    <text evidence="3">The sequence shown here is derived from an EMBL/GenBank/DDBJ whole genome shotgun (WGS) entry which is preliminary data.</text>
</comment>
<feature type="compositionally biased region" description="Polar residues" evidence="1">
    <location>
        <begin position="18"/>
        <end position="59"/>
    </location>
</feature>
<protein>
    <submittedName>
        <fullName evidence="3">Kinesin-like protein</fullName>
    </submittedName>
</protein>
<feature type="region of interest" description="Disordered" evidence="1">
    <location>
        <begin position="350"/>
        <end position="375"/>
    </location>
</feature>
<dbReference type="PANTHER" id="PTHR14445">
    <property type="entry name" value="GRB10 INTERACTING GYF PROTEIN"/>
    <property type="match status" value="1"/>
</dbReference>
<dbReference type="CDD" id="cd00072">
    <property type="entry name" value="GYF"/>
    <property type="match status" value="1"/>
</dbReference>
<evidence type="ECO:0000313" key="4">
    <source>
        <dbReference type="Proteomes" id="UP001479436"/>
    </source>
</evidence>
<evidence type="ECO:0000313" key="3">
    <source>
        <dbReference type="EMBL" id="KAK9765847.1"/>
    </source>
</evidence>
<proteinExistence type="predicted"/>
<dbReference type="InterPro" id="IPR003169">
    <property type="entry name" value="GYF"/>
</dbReference>
<dbReference type="SUPFAM" id="SSF55277">
    <property type="entry name" value="GYF domain"/>
    <property type="match status" value="1"/>
</dbReference>
<dbReference type="Pfam" id="PF02213">
    <property type="entry name" value="GYF"/>
    <property type="match status" value="1"/>
</dbReference>